<dbReference type="OrthoDB" id="9778195at2"/>
<evidence type="ECO:0000256" key="2">
    <source>
        <dbReference type="ARBA" id="ARBA00022692"/>
    </source>
</evidence>
<evidence type="ECO:0000256" key="3">
    <source>
        <dbReference type="ARBA" id="ARBA00022989"/>
    </source>
</evidence>
<dbReference type="InterPro" id="IPR032710">
    <property type="entry name" value="NTF2-like_dom_sf"/>
</dbReference>
<evidence type="ECO:0000313" key="8">
    <source>
        <dbReference type="EMBL" id="GGF93740.1"/>
    </source>
</evidence>
<dbReference type="GO" id="GO:0016020">
    <property type="term" value="C:membrane"/>
    <property type="evidence" value="ECO:0007669"/>
    <property type="project" value="UniProtKB-SubCell"/>
</dbReference>
<reference evidence="8" key="2">
    <citation type="submission" date="2020-09" db="EMBL/GenBank/DDBJ databases">
        <authorList>
            <person name="Sun Q."/>
            <person name="Zhou Y."/>
        </authorList>
    </citation>
    <scope>NUCLEOTIDE SEQUENCE</scope>
    <source>
        <strain evidence="8">CGMCC 1.15758</strain>
    </source>
</reference>
<keyword evidence="4 6" id="KW-0472">Membrane</keyword>
<protein>
    <recommendedName>
        <fullName evidence="7">Bacterial virulence protein VirB8 domain-containing protein</fullName>
    </recommendedName>
</protein>
<keyword evidence="9" id="KW-1185">Reference proteome</keyword>
<name>A0A8J3E8A8_9GAMM</name>
<organism evidence="8 9">
    <name type="scientific">Cysteiniphilum litorale</name>
    <dbReference type="NCBI Taxonomy" id="2056700"/>
    <lineage>
        <taxon>Bacteria</taxon>
        <taxon>Pseudomonadati</taxon>
        <taxon>Pseudomonadota</taxon>
        <taxon>Gammaproteobacteria</taxon>
        <taxon>Thiotrichales</taxon>
        <taxon>Fastidiosibacteraceae</taxon>
        <taxon>Cysteiniphilum</taxon>
    </lineage>
</organism>
<dbReference type="InterPro" id="IPR035658">
    <property type="entry name" value="TrbF"/>
</dbReference>
<evidence type="ECO:0000256" key="1">
    <source>
        <dbReference type="ARBA" id="ARBA00004167"/>
    </source>
</evidence>
<dbReference type="InterPro" id="IPR007430">
    <property type="entry name" value="VirB8"/>
</dbReference>
<dbReference type="EMBL" id="BMJS01000006">
    <property type="protein sequence ID" value="GGF93740.1"/>
    <property type="molecule type" value="Genomic_DNA"/>
</dbReference>
<dbReference type="SUPFAM" id="SSF54427">
    <property type="entry name" value="NTF2-like"/>
    <property type="match status" value="1"/>
</dbReference>
<evidence type="ECO:0000256" key="6">
    <source>
        <dbReference type="SAM" id="Phobius"/>
    </source>
</evidence>
<gene>
    <name evidence="8" type="ORF">GCM10010995_08670</name>
</gene>
<dbReference type="CDD" id="cd16425">
    <property type="entry name" value="TrbF"/>
    <property type="match status" value="1"/>
</dbReference>
<keyword evidence="3 6" id="KW-1133">Transmembrane helix</keyword>
<feature type="domain" description="Bacterial virulence protein VirB8" evidence="7">
    <location>
        <begin position="70"/>
        <end position="277"/>
    </location>
</feature>
<dbReference type="AlphaFoldDB" id="A0A8J3E8A8"/>
<feature type="transmembrane region" description="Helical" evidence="6">
    <location>
        <begin position="83"/>
        <end position="102"/>
    </location>
</feature>
<sequence>MTSKTELRPENGGNGENKPKSNQNALKAGKEKLQKLKELYEQKKADKEAVIDSLDKASTKDEALKGRLIFEKIYDNRTKQMKLLIIAVVVLSIYAICSLFIMRNLAYDAKVLPYIVRVDGNNRILSIDEAKSSNFDQMKPYYTIKLIHDFIRNARSVYVDGDLNYADMKSASAYTTGAATKVYQQYIEKLNPNALVHQKQESIDVVINNTIDGLNGVANTVQVIWTEIRRNANTGEIISQDQYTGVFSYQWMGTPKAANVSALNPIGFYITNISWSKNSN</sequence>
<reference evidence="8" key="1">
    <citation type="journal article" date="2014" name="Int. J. Syst. Evol. Microbiol.">
        <title>Complete genome sequence of Corynebacterium casei LMG S-19264T (=DSM 44701T), isolated from a smear-ripened cheese.</title>
        <authorList>
            <consortium name="US DOE Joint Genome Institute (JGI-PGF)"/>
            <person name="Walter F."/>
            <person name="Albersmeier A."/>
            <person name="Kalinowski J."/>
            <person name="Ruckert C."/>
        </authorList>
    </citation>
    <scope>NUCLEOTIDE SEQUENCE</scope>
    <source>
        <strain evidence="8">CGMCC 1.15758</strain>
    </source>
</reference>
<dbReference type="Pfam" id="PF04335">
    <property type="entry name" value="VirB8"/>
    <property type="match status" value="1"/>
</dbReference>
<keyword evidence="2 6" id="KW-0812">Transmembrane</keyword>
<dbReference type="RefSeq" id="WP_117001794.1">
    <property type="nucleotide sequence ID" value="NZ_BMJS01000006.1"/>
</dbReference>
<evidence type="ECO:0000256" key="4">
    <source>
        <dbReference type="ARBA" id="ARBA00023136"/>
    </source>
</evidence>
<dbReference type="Proteomes" id="UP000636949">
    <property type="component" value="Unassembled WGS sequence"/>
</dbReference>
<evidence type="ECO:0000259" key="7">
    <source>
        <dbReference type="Pfam" id="PF04335"/>
    </source>
</evidence>
<proteinExistence type="predicted"/>
<dbReference type="Gene3D" id="3.10.450.230">
    <property type="entry name" value="VirB8 protein"/>
    <property type="match status" value="1"/>
</dbReference>
<evidence type="ECO:0000256" key="5">
    <source>
        <dbReference type="SAM" id="MobiDB-lite"/>
    </source>
</evidence>
<comment type="caution">
    <text evidence="8">The sequence shown here is derived from an EMBL/GenBank/DDBJ whole genome shotgun (WGS) entry which is preliminary data.</text>
</comment>
<accession>A0A8J3E8A8</accession>
<feature type="region of interest" description="Disordered" evidence="5">
    <location>
        <begin position="1"/>
        <end position="27"/>
    </location>
</feature>
<comment type="subcellular location">
    <subcellularLocation>
        <location evidence="1">Membrane</location>
        <topology evidence="1">Single-pass membrane protein</topology>
    </subcellularLocation>
</comment>
<evidence type="ECO:0000313" key="9">
    <source>
        <dbReference type="Proteomes" id="UP000636949"/>
    </source>
</evidence>